<protein>
    <recommendedName>
        <fullName evidence="5">mitochondrial processing peptidase</fullName>
        <ecNumber evidence="5">3.4.24.64</ecNumber>
    </recommendedName>
    <alternativeName>
        <fullName evidence="12">Beta-MPP</fullName>
    </alternativeName>
</protein>
<evidence type="ECO:0000256" key="7">
    <source>
        <dbReference type="ARBA" id="ARBA00022723"/>
    </source>
</evidence>
<proteinExistence type="inferred from homology"/>
<evidence type="ECO:0000256" key="10">
    <source>
        <dbReference type="ARBA" id="ARBA00023049"/>
    </source>
</evidence>
<name>A0AAD5TX24_9FUNG</name>
<keyword evidence="9" id="KW-0862">Zinc</keyword>
<evidence type="ECO:0000313" key="19">
    <source>
        <dbReference type="Proteomes" id="UP001211065"/>
    </source>
</evidence>
<dbReference type="Gene3D" id="3.30.830.10">
    <property type="entry name" value="Metalloenzyme, LuxS/M16 peptidase-like"/>
    <property type="match status" value="2"/>
</dbReference>
<dbReference type="GO" id="GO:0005739">
    <property type="term" value="C:mitochondrion"/>
    <property type="evidence" value="ECO:0007669"/>
    <property type="project" value="UniProtKB-SubCell"/>
</dbReference>
<evidence type="ECO:0000256" key="12">
    <source>
        <dbReference type="ARBA" id="ARBA00031018"/>
    </source>
</evidence>
<comment type="caution">
    <text evidence="18">The sequence shown here is derived from an EMBL/GenBank/DDBJ whole genome shotgun (WGS) entry which is preliminary data.</text>
</comment>
<dbReference type="Pfam" id="PF00675">
    <property type="entry name" value="Peptidase_M16"/>
    <property type="match status" value="1"/>
</dbReference>
<dbReference type="GO" id="GO:0004222">
    <property type="term" value="F:metalloendopeptidase activity"/>
    <property type="evidence" value="ECO:0007669"/>
    <property type="project" value="UniProtKB-EC"/>
</dbReference>
<keyword evidence="15" id="KW-0472">Membrane</keyword>
<evidence type="ECO:0000256" key="4">
    <source>
        <dbReference type="ARBA" id="ARBA00007261"/>
    </source>
</evidence>
<organism evidence="18 19">
    <name type="scientific">Clydaea vesicula</name>
    <dbReference type="NCBI Taxonomy" id="447962"/>
    <lineage>
        <taxon>Eukaryota</taxon>
        <taxon>Fungi</taxon>
        <taxon>Fungi incertae sedis</taxon>
        <taxon>Chytridiomycota</taxon>
        <taxon>Chytridiomycota incertae sedis</taxon>
        <taxon>Chytridiomycetes</taxon>
        <taxon>Lobulomycetales</taxon>
        <taxon>Lobulomycetaceae</taxon>
        <taxon>Clydaea</taxon>
    </lineage>
</organism>
<dbReference type="Proteomes" id="UP001211065">
    <property type="component" value="Unassembled WGS sequence"/>
</dbReference>
<comment type="catalytic activity">
    <reaction evidence="1">
        <text>Release of N-terminal transit peptides from precursor proteins imported into the mitochondrion, typically with Arg in position P2.</text>
        <dbReference type="EC" id="3.4.24.64"/>
    </reaction>
</comment>
<evidence type="ECO:0000256" key="11">
    <source>
        <dbReference type="ARBA" id="ARBA00023128"/>
    </source>
</evidence>
<evidence type="ECO:0000256" key="13">
    <source>
        <dbReference type="ARBA" id="ARBA00045757"/>
    </source>
</evidence>
<dbReference type="Pfam" id="PF05193">
    <property type="entry name" value="Peptidase_M16_C"/>
    <property type="match status" value="1"/>
</dbReference>
<evidence type="ECO:0000259" key="17">
    <source>
        <dbReference type="Pfam" id="PF05193"/>
    </source>
</evidence>
<dbReference type="PANTHER" id="PTHR11851">
    <property type="entry name" value="METALLOPROTEASE"/>
    <property type="match status" value="1"/>
</dbReference>
<evidence type="ECO:0000256" key="5">
    <source>
        <dbReference type="ARBA" id="ARBA00012299"/>
    </source>
</evidence>
<dbReference type="InterPro" id="IPR001431">
    <property type="entry name" value="Pept_M16_Zn_BS"/>
</dbReference>
<evidence type="ECO:0000256" key="9">
    <source>
        <dbReference type="ARBA" id="ARBA00022833"/>
    </source>
</evidence>
<keyword evidence="15" id="KW-1133">Transmembrane helix</keyword>
<keyword evidence="8" id="KW-0378">Hydrolase</keyword>
<evidence type="ECO:0000256" key="3">
    <source>
        <dbReference type="ARBA" id="ARBA00004173"/>
    </source>
</evidence>
<dbReference type="GO" id="GO:0006627">
    <property type="term" value="P:protein processing involved in protein targeting to mitochondrion"/>
    <property type="evidence" value="ECO:0007669"/>
    <property type="project" value="TreeGrafter"/>
</dbReference>
<keyword evidence="10" id="KW-0482">Metalloprotease</keyword>
<sequence>MNRLVSRRFVSNITRPIPSTSTLSFTYQNSLGNVPQTRITRLANGFTIATESNPNLQTATVGVWIDAGSRFENKQNNGTAHFVEHMIFKGTKSRSQVELETQIESMGGYFNAKTSRDQTAYYAQALAKDVSKTVEVLSDVLLSSNFSKDVIEKERKVILSEYEELENDKEQVVMDHLHAIAFQGTGLGNRVVGSADNIKSLQQEDLLSYVKNNYTSERMVLAAAGGVDHDHLVKLAEQHFGSLRPGSARPKVPKANFTGSDLRARFDNHPTAHIALAVEGVGCSNPDYWPLQVAQTIIGSWDRSLGAANHVSSQLAQRVTEQPIKSLGYLANSFTAFNTSYNDTGLFGLYAISDNFVHLDDLIHHIQREWHRLALNITEVEVFRAKNQLKTSLYLGLDGSGSVCEDIGRQVLSFGKRLTPWELDGLIEKVTAADVMRVAGEYIYDREVAVVGYGPVDGLQDYNRIRAAMSPTTTLIITVIIKPLSGQSSLSTAATHENSSGLSEKTIALIVIVPIVLVSIIIGSILFARYEKKKKVLKMDLVPTTIVSNV</sequence>
<evidence type="ECO:0000256" key="14">
    <source>
        <dbReference type="RuleBase" id="RU004447"/>
    </source>
</evidence>
<keyword evidence="11" id="KW-0496">Mitochondrion</keyword>
<dbReference type="InterPro" id="IPR050361">
    <property type="entry name" value="MPP/UQCRC_Complex"/>
</dbReference>
<dbReference type="FunFam" id="3.30.830.10:FF:000001">
    <property type="entry name" value="Mitochondrial-processing peptidase subunit beta, mitochondrial"/>
    <property type="match status" value="1"/>
</dbReference>
<keyword evidence="6" id="KW-0645">Protease</keyword>
<feature type="domain" description="Peptidase M16 C-terminal" evidence="17">
    <location>
        <begin position="201"/>
        <end position="389"/>
    </location>
</feature>
<dbReference type="GO" id="GO:0046872">
    <property type="term" value="F:metal ion binding"/>
    <property type="evidence" value="ECO:0007669"/>
    <property type="project" value="UniProtKB-KW"/>
</dbReference>
<gene>
    <name evidence="18" type="primary">UQCRC1_2</name>
    <name evidence="18" type="ORF">HK099_007132</name>
</gene>
<comment type="similarity">
    <text evidence="4 14">Belongs to the peptidase M16 family.</text>
</comment>
<dbReference type="InterPro" id="IPR007863">
    <property type="entry name" value="Peptidase_M16_C"/>
</dbReference>
<dbReference type="EMBL" id="JADGJW010000668">
    <property type="protein sequence ID" value="KAJ3213879.1"/>
    <property type="molecule type" value="Genomic_DNA"/>
</dbReference>
<reference evidence="18" key="1">
    <citation type="submission" date="2020-05" db="EMBL/GenBank/DDBJ databases">
        <title>Phylogenomic resolution of chytrid fungi.</title>
        <authorList>
            <person name="Stajich J.E."/>
            <person name="Amses K."/>
            <person name="Simmons R."/>
            <person name="Seto K."/>
            <person name="Myers J."/>
            <person name="Bonds A."/>
            <person name="Quandt C.A."/>
            <person name="Barry K."/>
            <person name="Liu P."/>
            <person name="Grigoriev I."/>
            <person name="Longcore J.E."/>
            <person name="James T.Y."/>
        </authorList>
    </citation>
    <scope>NUCLEOTIDE SEQUENCE</scope>
    <source>
        <strain evidence="18">JEL0476</strain>
    </source>
</reference>
<feature type="domain" description="Peptidase M16 N-terminal" evidence="16">
    <location>
        <begin position="48"/>
        <end position="193"/>
    </location>
</feature>
<evidence type="ECO:0000256" key="1">
    <source>
        <dbReference type="ARBA" id="ARBA00001098"/>
    </source>
</evidence>
<evidence type="ECO:0000256" key="8">
    <source>
        <dbReference type="ARBA" id="ARBA00022801"/>
    </source>
</evidence>
<evidence type="ECO:0000256" key="15">
    <source>
        <dbReference type="SAM" id="Phobius"/>
    </source>
</evidence>
<keyword evidence="15" id="KW-0812">Transmembrane</keyword>
<dbReference type="PANTHER" id="PTHR11851:SF149">
    <property type="entry name" value="GH01077P"/>
    <property type="match status" value="1"/>
</dbReference>
<comment type="subcellular location">
    <subcellularLocation>
        <location evidence="3">Mitochondrion</location>
    </subcellularLocation>
</comment>
<dbReference type="EC" id="3.4.24.64" evidence="5"/>
<dbReference type="InterPro" id="IPR011249">
    <property type="entry name" value="Metalloenz_LuxS/M16"/>
</dbReference>
<dbReference type="InterPro" id="IPR011765">
    <property type="entry name" value="Pept_M16_N"/>
</dbReference>
<feature type="transmembrane region" description="Helical" evidence="15">
    <location>
        <begin position="507"/>
        <end position="528"/>
    </location>
</feature>
<comment type="cofactor">
    <cofactor evidence="2">
        <name>Zn(2+)</name>
        <dbReference type="ChEBI" id="CHEBI:29105"/>
    </cofactor>
</comment>
<keyword evidence="7" id="KW-0479">Metal-binding</keyword>
<evidence type="ECO:0000256" key="2">
    <source>
        <dbReference type="ARBA" id="ARBA00001947"/>
    </source>
</evidence>
<evidence type="ECO:0000259" key="16">
    <source>
        <dbReference type="Pfam" id="PF00675"/>
    </source>
</evidence>
<comment type="function">
    <text evidence="13">Catalytic subunit of the essential mitochondrial processing protease (MPP), which cleaves the mitochondrial sequence off newly imported precursors proteins. Preferentially, cleaves after an arginine at position P2.</text>
</comment>
<accession>A0AAD5TX24</accession>
<dbReference type="SUPFAM" id="SSF63411">
    <property type="entry name" value="LuxS/MPP-like metallohydrolase"/>
    <property type="match status" value="2"/>
</dbReference>
<keyword evidence="19" id="KW-1185">Reference proteome</keyword>
<dbReference type="FunFam" id="3.30.830.10:FF:000008">
    <property type="entry name" value="Mitochondrial-processing peptidase subunit beta"/>
    <property type="match status" value="1"/>
</dbReference>
<dbReference type="AlphaFoldDB" id="A0AAD5TX24"/>
<evidence type="ECO:0000256" key="6">
    <source>
        <dbReference type="ARBA" id="ARBA00022670"/>
    </source>
</evidence>
<dbReference type="PROSITE" id="PS00143">
    <property type="entry name" value="INSULINASE"/>
    <property type="match status" value="1"/>
</dbReference>
<evidence type="ECO:0000313" key="18">
    <source>
        <dbReference type="EMBL" id="KAJ3213879.1"/>
    </source>
</evidence>